<dbReference type="InterPro" id="IPR000680">
    <property type="entry name" value="Borrelia_lipo"/>
</dbReference>
<evidence type="ECO:0000256" key="4">
    <source>
        <dbReference type="ARBA" id="ARBA00023136"/>
    </source>
</evidence>
<evidence type="ECO:0000256" key="7">
    <source>
        <dbReference type="ARBA" id="ARBA00023288"/>
    </source>
</evidence>
<evidence type="ECO:0000256" key="1">
    <source>
        <dbReference type="ARBA" id="ARBA00003932"/>
    </source>
</evidence>
<comment type="function">
    <text evidence="1 8">The Vlp and Vsp proteins are antigenically distinct proteins, only one vlp or vsp gene is transcriptionally active at any one time. Switching between these genes is a mechanism of host immune response evasion.</text>
</comment>
<keyword evidence="6 8" id="KW-0998">Cell outer membrane</keyword>
<geneLocation type="plasmid" evidence="9">
    <name>unnamed</name>
</geneLocation>
<dbReference type="HOGENOM" id="CLU_2785661_0_0_12"/>
<reference evidence="9" key="1">
    <citation type="submission" date="2013-02" db="EMBL/GenBank/DDBJ databases">
        <title>Comparative genomics of Borrelia species.</title>
        <authorList>
            <person name="Schwan T.G."/>
            <person name="Raffel S.J."/>
            <person name="Porcella S.F."/>
        </authorList>
    </citation>
    <scope>NUCLEOTIDE SEQUENCE</scope>
    <source>
        <strain evidence="9">FR64b</strain>
        <plasmid evidence="9">unnamed</plasmid>
    </source>
</reference>
<organism evidence="9">
    <name type="scientific">Borrelia miyamotoi FR64b</name>
    <dbReference type="NCBI Taxonomy" id="1292392"/>
    <lineage>
        <taxon>Bacteria</taxon>
        <taxon>Pseudomonadati</taxon>
        <taxon>Spirochaetota</taxon>
        <taxon>Spirochaetia</taxon>
        <taxon>Spirochaetales</taxon>
        <taxon>Borreliaceae</taxon>
        <taxon>Borrelia</taxon>
    </lineage>
</organism>
<evidence type="ECO:0000256" key="6">
    <source>
        <dbReference type="ARBA" id="ARBA00023237"/>
    </source>
</evidence>
<keyword evidence="5 8" id="KW-0564">Palmitate</keyword>
<evidence type="ECO:0000313" key="9">
    <source>
        <dbReference type="EMBL" id="AHH05981.1"/>
    </source>
</evidence>
<proteinExistence type="predicted"/>
<evidence type="ECO:0000256" key="3">
    <source>
        <dbReference type="ARBA" id="ARBA00022729"/>
    </source>
</evidence>
<evidence type="ECO:0000256" key="5">
    <source>
        <dbReference type="ARBA" id="ARBA00023139"/>
    </source>
</evidence>
<gene>
    <name evidence="9" type="ORF">BOM_1438</name>
</gene>
<evidence type="ECO:0000256" key="8">
    <source>
        <dbReference type="RuleBase" id="RU363105"/>
    </source>
</evidence>
<keyword evidence="4 8" id="KW-0472">Membrane</keyword>
<protein>
    <recommendedName>
        <fullName evidence="8">Variable large protein</fullName>
    </recommendedName>
</protein>
<comment type="subcellular location">
    <subcellularLocation>
        <location evidence="2 8">Cell outer membrane</location>
        <topology evidence="2 8">Lipid-anchor</topology>
    </subcellularLocation>
</comment>
<name>W5SLM3_9SPIR</name>
<keyword evidence="9" id="KW-0614">Plasmid</keyword>
<sequence>MQIKLKLRSAKGVAASAVGKTLSTLIIAIRNTVDGGLRKINEVLATVKQGDKSAEANNTAEATTSVKK</sequence>
<keyword evidence="7 8" id="KW-0449">Lipoprotein</keyword>
<dbReference type="SUPFAM" id="SSF74748">
    <property type="entry name" value="Variable surface antigen VlsE"/>
    <property type="match status" value="1"/>
</dbReference>
<dbReference type="AlphaFoldDB" id="W5SLM3"/>
<dbReference type="GO" id="GO:0009279">
    <property type="term" value="C:cell outer membrane"/>
    <property type="evidence" value="ECO:0007669"/>
    <property type="project" value="UniProtKB-SubCell"/>
</dbReference>
<keyword evidence="3" id="KW-0732">Signal</keyword>
<accession>W5SLM3</accession>
<dbReference type="Pfam" id="PF00921">
    <property type="entry name" value="Lipoprotein_2"/>
    <property type="match status" value="1"/>
</dbReference>
<evidence type="ECO:0000256" key="2">
    <source>
        <dbReference type="ARBA" id="ARBA00004459"/>
    </source>
</evidence>
<dbReference type="EMBL" id="CP004250">
    <property type="protein sequence ID" value="AHH05981.1"/>
    <property type="molecule type" value="Genomic_DNA"/>
</dbReference>